<dbReference type="GeneID" id="81376521"/>
<dbReference type="GO" id="GO:0008270">
    <property type="term" value="F:zinc ion binding"/>
    <property type="evidence" value="ECO:0007669"/>
    <property type="project" value="InterPro"/>
</dbReference>
<accession>A0A9W9SH19</accession>
<dbReference type="SUPFAM" id="SSF57701">
    <property type="entry name" value="Zn2/Cys6 DNA-binding domain"/>
    <property type="match status" value="1"/>
</dbReference>
<evidence type="ECO:0000256" key="3">
    <source>
        <dbReference type="ARBA" id="ARBA00023015"/>
    </source>
</evidence>
<keyword evidence="1" id="KW-0479">Metal-binding</keyword>
<evidence type="ECO:0000256" key="1">
    <source>
        <dbReference type="ARBA" id="ARBA00022723"/>
    </source>
</evidence>
<comment type="caution">
    <text evidence="8">The sequence shown here is derived from an EMBL/GenBank/DDBJ whole genome shotgun (WGS) entry which is preliminary data.</text>
</comment>
<dbReference type="InterPro" id="IPR021858">
    <property type="entry name" value="Fun_TF"/>
</dbReference>
<evidence type="ECO:0000313" key="8">
    <source>
        <dbReference type="EMBL" id="KAJ5376018.1"/>
    </source>
</evidence>
<dbReference type="EMBL" id="JAPZBU010000012">
    <property type="protein sequence ID" value="KAJ5376018.1"/>
    <property type="molecule type" value="Genomic_DNA"/>
</dbReference>
<dbReference type="Pfam" id="PF11951">
    <property type="entry name" value="Fungal_trans_2"/>
    <property type="match status" value="1"/>
</dbReference>
<dbReference type="RefSeq" id="XP_056481048.1">
    <property type="nucleotide sequence ID" value="XM_056637541.1"/>
</dbReference>
<dbReference type="OrthoDB" id="2593732at2759"/>
<dbReference type="CDD" id="cd00067">
    <property type="entry name" value="GAL4"/>
    <property type="match status" value="1"/>
</dbReference>
<keyword evidence="4" id="KW-0238">DNA-binding</keyword>
<sequence length="536" mass="59976">MSRQRASKPKVRSGCLTCKARHVKCDEEKPVCARCLLGGRTCAYGTPKSSSAVIVPLPRTLAPSPEVDSTTAKALELFFLRTAPQLAGSFQQTFFQGSVLHLSLAEPTIRQAIAALGSLHEQAAADKLQPLRGNALTPGLPTKLYNKAIRYLIEKLTTDPDNIQLVAIVNILFICFEYFQGNLEAAASHIRSGINLLNSWRQTSRKQLNRPWGKQYDSHEANFMETEIGPLLSLFNINSFQWNVDTGTTFLLNPVDAEGKVILPESFESIEEARAALLDLIASASLQFQQYDSLSKQKGRSDAQLSTIQELVTYDRAQWNSRFDDLVRFKERTWTESEHRAADAVKIMSFGFDCQIGSYQQECFPMDWATNRSAYDSAVTTRLSNLSSDATRSTDDLSKAFSLDFGMAFPLHSVAWRSSWSHIERHGLNLRSRIAQPELLKTTKPYNSISFRMKEIEQLYLDSTPQAALEQGHPPPRQLRIHDFSLDGASRADHGQSPSFTVTFWSKLDGPQGPWYCLTEDMQLGPAMFTEDLSAS</sequence>
<keyword evidence="2" id="KW-0862">Zinc</keyword>
<dbReference type="PRINTS" id="PR00755">
    <property type="entry name" value="AFLATOXINBRP"/>
</dbReference>
<proteinExistence type="predicted"/>
<dbReference type="InterPro" id="IPR036864">
    <property type="entry name" value="Zn2-C6_fun-type_DNA-bd_sf"/>
</dbReference>
<organism evidence="8 9">
    <name type="scientific">Penicillium cosmopolitanum</name>
    <dbReference type="NCBI Taxonomy" id="1131564"/>
    <lineage>
        <taxon>Eukaryota</taxon>
        <taxon>Fungi</taxon>
        <taxon>Dikarya</taxon>
        <taxon>Ascomycota</taxon>
        <taxon>Pezizomycotina</taxon>
        <taxon>Eurotiomycetes</taxon>
        <taxon>Eurotiomycetidae</taxon>
        <taxon>Eurotiales</taxon>
        <taxon>Aspergillaceae</taxon>
        <taxon>Penicillium</taxon>
    </lineage>
</organism>
<dbReference type="PROSITE" id="PS50048">
    <property type="entry name" value="ZN2_CY6_FUNGAL_2"/>
    <property type="match status" value="1"/>
</dbReference>
<dbReference type="InterPro" id="IPR052360">
    <property type="entry name" value="Transcr_Regulatory_Proteins"/>
</dbReference>
<protein>
    <recommendedName>
        <fullName evidence="7">Zn(2)-C6 fungal-type domain-containing protein</fullName>
    </recommendedName>
</protein>
<dbReference type="GO" id="GO:0003677">
    <property type="term" value="F:DNA binding"/>
    <property type="evidence" value="ECO:0007669"/>
    <property type="project" value="UniProtKB-KW"/>
</dbReference>
<reference evidence="8" key="1">
    <citation type="submission" date="2022-12" db="EMBL/GenBank/DDBJ databases">
        <authorList>
            <person name="Petersen C."/>
        </authorList>
    </citation>
    <scope>NUCLEOTIDE SEQUENCE</scope>
    <source>
        <strain evidence="8">IBT 29677</strain>
    </source>
</reference>
<dbReference type="Pfam" id="PF00172">
    <property type="entry name" value="Zn_clus"/>
    <property type="match status" value="1"/>
</dbReference>
<dbReference type="PROSITE" id="PS00463">
    <property type="entry name" value="ZN2_CY6_FUNGAL_1"/>
    <property type="match status" value="1"/>
</dbReference>
<dbReference type="AlphaFoldDB" id="A0A9W9SH19"/>
<keyword evidence="3" id="KW-0805">Transcription regulation</keyword>
<evidence type="ECO:0000256" key="4">
    <source>
        <dbReference type="ARBA" id="ARBA00023125"/>
    </source>
</evidence>
<dbReference type="Proteomes" id="UP001147747">
    <property type="component" value="Unassembled WGS sequence"/>
</dbReference>
<evidence type="ECO:0000313" key="9">
    <source>
        <dbReference type="Proteomes" id="UP001147747"/>
    </source>
</evidence>
<dbReference type="InterPro" id="IPR001138">
    <property type="entry name" value="Zn2Cys6_DnaBD"/>
</dbReference>
<name>A0A9W9SH19_9EURO</name>
<dbReference type="PANTHER" id="PTHR36206:SF13">
    <property type="entry name" value="TRANSCRIPTIONAL REGULATORY PROTEIN MOC3"/>
    <property type="match status" value="1"/>
</dbReference>
<gene>
    <name evidence="8" type="ORF">N7509_012904</name>
</gene>
<keyword evidence="6" id="KW-0539">Nucleus</keyword>
<evidence type="ECO:0000259" key="7">
    <source>
        <dbReference type="PROSITE" id="PS50048"/>
    </source>
</evidence>
<feature type="domain" description="Zn(2)-C6 fungal-type" evidence="7">
    <location>
        <begin position="14"/>
        <end position="44"/>
    </location>
</feature>
<evidence type="ECO:0000256" key="5">
    <source>
        <dbReference type="ARBA" id="ARBA00023163"/>
    </source>
</evidence>
<reference evidence="8" key="2">
    <citation type="journal article" date="2023" name="IMA Fungus">
        <title>Comparative genomic study of the Penicillium genus elucidates a diverse pangenome and 15 lateral gene transfer events.</title>
        <authorList>
            <person name="Petersen C."/>
            <person name="Sorensen T."/>
            <person name="Nielsen M.R."/>
            <person name="Sondergaard T.E."/>
            <person name="Sorensen J.L."/>
            <person name="Fitzpatrick D.A."/>
            <person name="Frisvad J.C."/>
            <person name="Nielsen K.L."/>
        </authorList>
    </citation>
    <scope>NUCLEOTIDE SEQUENCE</scope>
    <source>
        <strain evidence="8">IBT 29677</strain>
    </source>
</reference>
<dbReference type="PANTHER" id="PTHR36206">
    <property type="entry name" value="ASPERCRYPTIN BIOSYNTHESIS CLUSTER-SPECIFIC TRANSCRIPTION REGULATOR ATNN-RELATED"/>
    <property type="match status" value="1"/>
</dbReference>
<keyword evidence="5" id="KW-0804">Transcription</keyword>
<dbReference type="SMART" id="SM00066">
    <property type="entry name" value="GAL4"/>
    <property type="match status" value="1"/>
</dbReference>
<evidence type="ECO:0000256" key="6">
    <source>
        <dbReference type="ARBA" id="ARBA00023242"/>
    </source>
</evidence>
<keyword evidence="9" id="KW-1185">Reference proteome</keyword>
<dbReference type="GO" id="GO:0000981">
    <property type="term" value="F:DNA-binding transcription factor activity, RNA polymerase II-specific"/>
    <property type="evidence" value="ECO:0007669"/>
    <property type="project" value="InterPro"/>
</dbReference>
<dbReference type="Gene3D" id="4.10.240.10">
    <property type="entry name" value="Zn(2)-C6 fungal-type DNA-binding domain"/>
    <property type="match status" value="1"/>
</dbReference>
<evidence type="ECO:0000256" key="2">
    <source>
        <dbReference type="ARBA" id="ARBA00022833"/>
    </source>
</evidence>